<evidence type="ECO:0000256" key="3">
    <source>
        <dbReference type="ARBA" id="ARBA00012663"/>
    </source>
</evidence>
<reference evidence="10 11" key="1">
    <citation type="submission" date="2020-09" db="EMBL/GenBank/DDBJ databases">
        <title>Draft genome of Gelidibacter salicanalis PAMC21136.</title>
        <authorList>
            <person name="Park H."/>
        </authorList>
    </citation>
    <scope>NUCLEOTIDE SEQUENCE [LARGE SCALE GENOMIC DNA]</scope>
    <source>
        <strain evidence="10 11">PAMC21136</strain>
    </source>
</reference>
<dbReference type="EC" id="3.2.1.52" evidence="3"/>
<dbReference type="InterPro" id="IPR017853">
    <property type="entry name" value="GH"/>
</dbReference>
<evidence type="ECO:0000313" key="11">
    <source>
        <dbReference type="Proteomes" id="UP000662373"/>
    </source>
</evidence>
<feature type="chain" id="PRO_5037289576" description="beta-N-acetylhexosaminidase" evidence="7">
    <location>
        <begin position="20"/>
        <end position="550"/>
    </location>
</feature>
<dbReference type="EMBL" id="JAEHJZ010000005">
    <property type="protein sequence ID" value="MBJ7879833.1"/>
    <property type="molecule type" value="Genomic_DNA"/>
</dbReference>
<protein>
    <recommendedName>
        <fullName evidence="3">beta-N-acetylhexosaminidase</fullName>
        <ecNumber evidence="3">3.2.1.52</ecNumber>
    </recommendedName>
</protein>
<dbReference type="GO" id="GO:0016020">
    <property type="term" value="C:membrane"/>
    <property type="evidence" value="ECO:0007669"/>
    <property type="project" value="TreeGrafter"/>
</dbReference>
<keyword evidence="7" id="KW-0732">Signal</keyword>
<name>A0A934KTE7_9FLAO</name>
<dbReference type="PRINTS" id="PR00738">
    <property type="entry name" value="GLHYDRLASE20"/>
</dbReference>
<gene>
    <name evidence="10" type="ORF">JEM65_04065</name>
</gene>
<sequence>MKKTCILLIVFICSIAAYAQVIPAPESLKFNKGHFVLDTSTGITLDGLEPSESTKLTNYLIDKVETETGVRISSKKGNSKNILFEVLRYPSKNLGEEGYILNITTNEIHIAANSNAGLFYGVQSLLQYIIANNIQTPIQLPNLSISDKPNVAWRGMVMDVSRHFFNVTAIKEVLDLMAFYKLNVFHWHLADNEGWRLEIKKYPKLTEVGAWRTEIPGSVMYKQDSTYAKKLDGKPYQYGGFYTQEQVKDIVDYAKDRNITVVPEIDVPGHSGAALTAYPEFSCEKHQQESPNSTLWNGVVNPLNVNLNYCAGQESTFEFLEDVFTEVMALFPSKYIHVGGDEVDKSYWEKCDACQKRKADEGLKDENELQSYFLKRIAKFLEDNDRKLIGWDEILEGGAPVNATVMSWRGEKGGIEAAKLKQDVIMTPNDPLYFNRHQVDSDDEPYAPAYSINTLERVYNYNLIPEELSKEEARYILGGQFAVWTEFISSVEHLEYTLLPRMPAFAENMWSTSKNKDYNKFIERLNLMHYDYWKANGIRFHPKAYLKSVY</sequence>
<evidence type="ECO:0000313" key="10">
    <source>
        <dbReference type="EMBL" id="MBJ7879833.1"/>
    </source>
</evidence>
<dbReference type="SUPFAM" id="SSF51445">
    <property type="entry name" value="(Trans)glycosidases"/>
    <property type="match status" value="1"/>
</dbReference>
<comment type="caution">
    <text evidence="10">The sequence shown here is derived from an EMBL/GenBank/DDBJ whole genome shotgun (WGS) entry which is preliminary data.</text>
</comment>
<dbReference type="PANTHER" id="PTHR22600">
    <property type="entry name" value="BETA-HEXOSAMINIDASE"/>
    <property type="match status" value="1"/>
</dbReference>
<comment type="catalytic activity">
    <reaction evidence="1">
        <text>Hydrolysis of terminal non-reducing N-acetyl-D-hexosamine residues in N-acetyl-beta-D-hexosaminides.</text>
        <dbReference type="EC" id="3.2.1.52"/>
    </reaction>
</comment>
<dbReference type="SUPFAM" id="SSF55545">
    <property type="entry name" value="beta-N-acetylhexosaminidase-like domain"/>
    <property type="match status" value="1"/>
</dbReference>
<evidence type="ECO:0000256" key="5">
    <source>
        <dbReference type="ARBA" id="ARBA00023295"/>
    </source>
</evidence>
<keyword evidence="5" id="KW-0326">Glycosidase</keyword>
<evidence type="ECO:0000256" key="1">
    <source>
        <dbReference type="ARBA" id="ARBA00001231"/>
    </source>
</evidence>
<dbReference type="InterPro" id="IPR029018">
    <property type="entry name" value="Hex-like_dom2"/>
</dbReference>
<keyword evidence="4" id="KW-0378">Hydrolase</keyword>
<dbReference type="InterPro" id="IPR015883">
    <property type="entry name" value="Glyco_hydro_20_cat"/>
</dbReference>
<dbReference type="GO" id="GO:0005975">
    <property type="term" value="P:carbohydrate metabolic process"/>
    <property type="evidence" value="ECO:0007669"/>
    <property type="project" value="InterPro"/>
</dbReference>
<dbReference type="Proteomes" id="UP000662373">
    <property type="component" value="Unassembled WGS sequence"/>
</dbReference>
<evidence type="ECO:0000256" key="2">
    <source>
        <dbReference type="ARBA" id="ARBA00006285"/>
    </source>
</evidence>
<feature type="domain" description="Glycoside hydrolase family 20 catalytic" evidence="8">
    <location>
        <begin position="152"/>
        <end position="512"/>
    </location>
</feature>
<comment type="similarity">
    <text evidence="2">Belongs to the glycosyl hydrolase 20 family.</text>
</comment>
<evidence type="ECO:0000259" key="9">
    <source>
        <dbReference type="Pfam" id="PF02838"/>
    </source>
</evidence>
<dbReference type="Gene3D" id="3.20.20.80">
    <property type="entry name" value="Glycosidases"/>
    <property type="match status" value="1"/>
</dbReference>
<dbReference type="Pfam" id="PF02838">
    <property type="entry name" value="Glyco_hydro_20b"/>
    <property type="match status" value="1"/>
</dbReference>
<dbReference type="InterPro" id="IPR025705">
    <property type="entry name" value="Beta_hexosaminidase_sua/sub"/>
</dbReference>
<accession>A0A934KTE7</accession>
<evidence type="ECO:0000256" key="6">
    <source>
        <dbReference type="PIRSR" id="PIRSR625705-1"/>
    </source>
</evidence>
<evidence type="ECO:0000256" key="7">
    <source>
        <dbReference type="SAM" id="SignalP"/>
    </source>
</evidence>
<dbReference type="RefSeq" id="WP_199597324.1">
    <property type="nucleotide sequence ID" value="NZ_JAEHJZ010000005.1"/>
</dbReference>
<dbReference type="Gene3D" id="3.30.379.10">
    <property type="entry name" value="Chitobiase/beta-hexosaminidase domain 2-like"/>
    <property type="match status" value="1"/>
</dbReference>
<dbReference type="AlphaFoldDB" id="A0A934KTE7"/>
<feature type="domain" description="Beta-hexosaminidase bacterial type N-terminal" evidence="9">
    <location>
        <begin position="20"/>
        <end position="147"/>
    </location>
</feature>
<feature type="active site" description="Proton donor" evidence="6">
    <location>
        <position position="342"/>
    </location>
</feature>
<feature type="signal peptide" evidence="7">
    <location>
        <begin position="1"/>
        <end position="19"/>
    </location>
</feature>
<dbReference type="GO" id="GO:0004563">
    <property type="term" value="F:beta-N-acetylhexosaminidase activity"/>
    <property type="evidence" value="ECO:0007669"/>
    <property type="project" value="UniProtKB-EC"/>
</dbReference>
<keyword evidence="11" id="KW-1185">Reference proteome</keyword>
<evidence type="ECO:0000259" key="8">
    <source>
        <dbReference type="Pfam" id="PF00728"/>
    </source>
</evidence>
<proteinExistence type="inferred from homology"/>
<dbReference type="GO" id="GO:0030203">
    <property type="term" value="P:glycosaminoglycan metabolic process"/>
    <property type="evidence" value="ECO:0007669"/>
    <property type="project" value="TreeGrafter"/>
</dbReference>
<evidence type="ECO:0000256" key="4">
    <source>
        <dbReference type="ARBA" id="ARBA00022801"/>
    </source>
</evidence>
<organism evidence="10 11">
    <name type="scientific">Gelidibacter salicanalis</name>
    <dbReference type="NCBI Taxonomy" id="291193"/>
    <lineage>
        <taxon>Bacteria</taxon>
        <taxon>Pseudomonadati</taxon>
        <taxon>Bacteroidota</taxon>
        <taxon>Flavobacteriia</taxon>
        <taxon>Flavobacteriales</taxon>
        <taxon>Flavobacteriaceae</taxon>
        <taxon>Gelidibacter</taxon>
    </lineage>
</organism>
<dbReference type="InterPro" id="IPR015882">
    <property type="entry name" value="HEX_bac_N"/>
</dbReference>
<dbReference type="CDD" id="cd06563">
    <property type="entry name" value="GH20_chitobiase-like"/>
    <property type="match status" value="1"/>
</dbReference>
<dbReference type="PANTHER" id="PTHR22600:SF57">
    <property type="entry name" value="BETA-N-ACETYLHEXOSAMINIDASE"/>
    <property type="match status" value="1"/>
</dbReference>
<dbReference type="Pfam" id="PF00728">
    <property type="entry name" value="Glyco_hydro_20"/>
    <property type="match status" value="1"/>
</dbReference>
<dbReference type="PIRSF" id="PIRSF001093">
    <property type="entry name" value="B-hxosamndse_ab_euk"/>
    <property type="match status" value="1"/>
</dbReference>